<sequence>MGDRKMDDEQGIIAIITAANAMKILLLAEWSGTVGPSAVVVSGSTVVVSSGVAVVSSSVDFVVAGVVVVEGVVVGFEVEEVVAVIVVEGVVVLMVVVVEEVGIVFVVIGVDELVGAVVGGSSFRGITGIVVDSGIMTSMITIAGLSLIRTDQKIAAVIADTMAKIATRLGRDGASEVLMYGGTGCRPSPRPRGGSLLFGGLEASVAELGRCVDELEETLAGLARKLLGVPSGSHTLESLSAGNTDGVDHLVLGEDLVDEDLQTLLSPLDLVGDGPSVELDLHNVGLLVAVLEKLLLKFE</sequence>
<gene>
    <name evidence="1" type="primary">WBGene00273629</name>
</gene>
<dbReference type="AlphaFoldDB" id="A0A2A6B8X6"/>
<accession>A0A8R1YWG2</accession>
<dbReference type="EnsemblMetazoa" id="PPA35260.1">
    <property type="protein sequence ID" value="PPA35260.1"/>
    <property type="gene ID" value="WBGene00273629"/>
</dbReference>
<accession>A0A2A6B8X6</accession>
<protein>
    <submittedName>
        <fullName evidence="1">Uncharacterized protein</fullName>
    </submittedName>
</protein>
<reference evidence="2" key="1">
    <citation type="journal article" date="2008" name="Nat. Genet.">
        <title>The Pristionchus pacificus genome provides a unique perspective on nematode lifestyle and parasitism.</title>
        <authorList>
            <person name="Dieterich C."/>
            <person name="Clifton S.W."/>
            <person name="Schuster L.N."/>
            <person name="Chinwalla A."/>
            <person name="Delehaunty K."/>
            <person name="Dinkelacker I."/>
            <person name="Fulton L."/>
            <person name="Fulton R."/>
            <person name="Godfrey J."/>
            <person name="Minx P."/>
            <person name="Mitreva M."/>
            <person name="Roeseler W."/>
            <person name="Tian H."/>
            <person name="Witte H."/>
            <person name="Yang S.P."/>
            <person name="Wilson R.K."/>
            <person name="Sommer R.J."/>
        </authorList>
    </citation>
    <scope>NUCLEOTIDE SEQUENCE [LARGE SCALE GENOMIC DNA]</scope>
    <source>
        <strain evidence="2">PS312</strain>
    </source>
</reference>
<evidence type="ECO:0000313" key="1">
    <source>
        <dbReference type="EnsemblMetazoa" id="PPA35260.1"/>
    </source>
</evidence>
<reference evidence="1" key="2">
    <citation type="submission" date="2022-06" db="UniProtKB">
        <authorList>
            <consortium name="EnsemblMetazoa"/>
        </authorList>
    </citation>
    <scope>IDENTIFICATION</scope>
    <source>
        <strain evidence="1">PS312</strain>
    </source>
</reference>
<keyword evidence="2" id="KW-1185">Reference proteome</keyword>
<proteinExistence type="predicted"/>
<dbReference type="Proteomes" id="UP000005239">
    <property type="component" value="Unassembled WGS sequence"/>
</dbReference>
<organism evidence="1 2">
    <name type="scientific">Pristionchus pacificus</name>
    <name type="common">Parasitic nematode worm</name>
    <dbReference type="NCBI Taxonomy" id="54126"/>
    <lineage>
        <taxon>Eukaryota</taxon>
        <taxon>Metazoa</taxon>
        <taxon>Ecdysozoa</taxon>
        <taxon>Nematoda</taxon>
        <taxon>Chromadorea</taxon>
        <taxon>Rhabditida</taxon>
        <taxon>Rhabditina</taxon>
        <taxon>Diplogasteromorpha</taxon>
        <taxon>Diplogasteroidea</taxon>
        <taxon>Neodiplogasteridae</taxon>
        <taxon>Pristionchus</taxon>
    </lineage>
</organism>
<name>A0A2A6B8X6_PRIPA</name>
<evidence type="ECO:0000313" key="2">
    <source>
        <dbReference type="Proteomes" id="UP000005239"/>
    </source>
</evidence>